<dbReference type="STRING" id="587909.SAMN05421810_109161"/>
<dbReference type="PANTHER" id="PTHR22642">
    <property type="entry name" value="IMIDAZOLONEPROPIONASE"/>
    <property type="match status" value="1"/>
</dbReference>
<dbReference type="Pfam" id="PF07969">
    <property type="entry name" value="Amidohydro_3"/>
    <property type="match status" value="1"/>
</dbReference>
<dbReference type="Gene3D" id="3.10.310.70">
    <property type="match status" value="1"/>
</dbReference>
<feature type="domain" description="Amidohydrolase 3" evidence="1">
    <location>
        <begin position="49"/>
        <end position="529"/>
    </location>
</feature>
<organism evidence="2 3">
    <name type="scientific">Amycolatopsis arida</name>
    <dbReference type="NCBI Taxonomy" id="587909"/>
    <lineage>
        <taxon>Bacteria</taxon>
        <taxon>Bacillati</taxon>
        <taxon>Actinomycetota</taxon>
        <taxon>Actinomycetes</taxon>
        <taxon>Pseudonocardiales</taxon>
        <taxon>Pseudonocardiaceae</taxon>
        <taxon>Amycolatopsis</taxon>
    </lineage>
</organism>
<dbReference type="SUPFAM" id="SSF51556">
    <property type="entry name" value="Metallo-dependent hydrolases"/>
    <property type="match status" value="1"/>
</dbReference>
<proteinExistence type="predicted"/>
<dbReference type="PANTHER" id="PTHR22642:SF2">
    <property type="entry name" value="PROTEIN LONG AFTER FAR-RED 3"/>
    <property type="match status" value="1"/>
</dbReference>
<dbReference type="Proteomes" id="UP000198727">
    <property type="component" value="Unassembled WGS sequence"/>
</dbReference>
<evidence type="ECO:0000313" key="2">
    <source>
        <dbReference type="EMBL" id="SFQ55326.1"/>
    </source>
</evidence>
<protein>
    <recommendedName>
        <fullName evidence="1">Amidohydrolase 3 domain-containing protein</fullName>
    </recommendedName>
</protein>
<sequence>MHTPQTTLLVGGRVHTPASPDATAMAVTGDTVVWVGQDGPGRALHPDAEVVELDGAFVTPAFVDAHVHATVAGLHLSGLDLTGVRDAGELLTAVRAAARPGEVLLAHGWDEFRWSGGRIPTRADLDAAAGDVPVYLSRVDVHSALVSTALVELAPDARTADGWSADGPLTRAAHHLVRAAARRAVTGAQRRRAQLAFLRAAAARGVVSVHECAGPDISGEADLADLLALAADPDLPEVVGYWGEPGALDLARRLGLPGLAGDLFVDGALGSHTAALHQPYTDRPDTRGARYLDATAIAEHVVTCTEAGLQAGFHVIGDAAVAEVVEGFRRAEEVVGRRALAARRHRLEHLEMVDADQARALAGWGVVASMQPLFDAAWGGPAGMYAARLGADRAAPLNPFALLAAEGVPLAFGSDAPVTPVDPWAAVRAAMHHRTPASGLSPRAAFTAHTKGGHRAAGENDGVTGSLVPGAPAHYAIWDAAALVVTAPDARVRRWSTDPRSGVPGLPALDPDAPLPRCLRTVRAGRVIHDALSGRAHEDLSSSA</sequence>
<dbReference type="EMBL" id="FOWW01000009">
    <property type="protein sequence ID" value="SFQ55326.1"/>
    <property type="molecule type" value="Genomic_DNA"/>
</dbReference>
<evidence type="ECO:0000259" key="1">
    <source>
        <dbReference type="Pfam" id="PF07969"/>
    </source>
</evidence>
<name>A0A1I5ZFT4_9PSEU</name>
<dbReference type="AlphaFoldDB" id="A0A1I5ZFT4"/>
<dbReference type="Gene3D" id="3.20.20.140">
    <property type="entry name" value="Metal-dependent hydrolases"/>
    <property type="match status" value="1"/>
</dbReference>
<dbReference type="InterPro" id="IPR011059">
    <property type="entry name" value="Metal-dep_hydrolase_composite"/>
</dbReference>
<accession>A0A1I5ZFT4</accession>
<dbReference type="InterPro" id="IPR032466">
    <property type="entry name" value="Metal_Hydrolase"/>
</dbReference>
<gene>
    <name evidence="2" type="ORF">SAMN05421810_109161</name>
</gene>
<keyword evidence="3" id="KW-1185">Reference proteome</keyword>
<evidence type="ECO:0000313" key="3">
    <source>
        <dbReference type="Proteomes" id="UP000198727"/>
    </source>
</evidence>
<dbReference type="InterPro" id="IPR013108">
    <property type="entry name" value="Amidohydro_3"/>
</dbReference>
<dbReference type="SUPFAM" id="SSF51338">
    <property type="entry name" value="Composite domain of metallo-dependent hydrolases"/>
    <property type="match status" value="1"/>
</dbReference>
<reference evidence="3" key="1">
    <citation type="submission" date="2016-10" db="EMBL/GenBank/DDBJ databases">
        <authorList>
            <person name="Varghese N."/>
            <person name="Submissions S."/>
        </authorList>
    </citation>
    <scope>NUCLEOTIDE SEQUENCE [LARGE SCALE GENOMIC DNA]</scope>
    <source>
        <strain evidence="3">CGMCC 4.5579</strain>
    </source>
</reference>
<dbReference type="GO" id="GO:0016810">
    <property type="term" value="F:hydrolase activity, acting on carbon-nitrogen (but not peptide) bonds"/>
    <property type="evidence" value="ECO:0007669"/>
    <property type="project" value="InterPro"/>
</dbReference>
<dbReference type="RefSeq" id="WP_243859742.1">
    <property type="nucleotide sequence ID" value="NZ_FOWW01000009.1"/>
</dbReference>
<dbReference type="Gene3D" id="2.30.40.10">
    <property type="entry name" value="Urease, subunit C, domain 1"/>
    <property type="match status" value="1"/>
</dbReference>